<feature type="transmembrane region" description="Helical" evidence="1">
    <location>
        <begin position="58"/>
        <end position="77"/>
    </location>
</feature>
<keyword evidence="1" id="KW-1133">Transmembrane helix</keyword>
<proteinExistence type="predicted"/>
<dbReference type="Proteomes" id="UP001596364">
    <property type="component" value="Unassembled WGS sequence"/>
</dbReference>
<sequence>MNDQYASLVVTSAILMLPIIPAAIIYLLLTPKNAKNKNESSGEYEGQFFNAGKFKMRFNVFGSTATYILVLAAGYLIHSDIERQHQKQLSMQNQQAWLVEVPVKLRDENGPLQANNQEMQQVMVTLEPGNLDASASRVEFWVVPSNEKFPTANFSMAGALNRETLDLNSEEKVIRDHSKRKLTSTVPVWLEVGAPYAQ</sequence>
<evidence type="ECO:0000256" key="1">
    <source>
        <dbReference type="SAM" id="Phobius"/>
    </source>
</evidence>
<keyword evidence="1" id="KW-0812">Transmembrane</keyword>
<feature type="transmembrane region" description="Helical" evidence="1">
    <location>
        <begin position="6"/>
        <end position="29"/>
    </location>
</feature>
<keyword evidence="3" id="KW-1185">Reference proteome</keyword>
<dbReference type="RefSeq" id="WP_131256813.1">
    <property type="nucleotide sequence ID" value="NZ_JBHSUS010000001.1"/>
</dbReference>
<comment type="caution">
    <text evidence="2">The sequence shown here is derived from an EMBL/GenBank/DDBJ whole genome shotgun (WGS) entry which is preliminary data.</text>
</comment>
<evidence type="ECO:0000313" key="2">
    <source>
        <dbReference type="EMBL" id="MFC6439931.1"/>
    </source>
</evidence>
<evidence type="ECO:0000313" key="3">
    <source>
        <dbReference type="Proteomes" id="UP001596364"/>
    </source>
</evidence>
<gene>
    <name evidence="2" type="ORF">ACFP85_07210</name>
</gene>
<accession>A0ABW1XK28</accession>
<dbReference type="EMBL" id="JBHSUS010000001">
    <property type="protein sequence ID" value="MFC6439931.1"/>
    <property type="molecule type" value="Genomic_DNA"/>
</dbReference>
<protein>
    <submittedName>
        <fullName evidence="2">Uncharacterized protein</fullName>
    </submittedName>
</protein>
<organism evidence="2 3">
    <name type="scientific">Pseudobowmanella zhangzhouensis</name>
    <dbReference type="NCBI Taxonomy" id="1537679"/>
    <lineage>
        <taxon>Bacteria</taxon>
        <taxon>Pseudomonadati</taxon>
        <taxon>Pseudomonadota</taxon>
        <taxon>Gammaproteobacteria</taxon>
        <taxon>Alteromonadales</taxon>
        <taxon>Alteromonadaceae</taxon>
    </lineage>
</organism>
<name>A0ABW1XK28_9ALTE</name>
<reference evidence="3" key="1">
    <citation type="journal article" date="2019" name="Int. J. Syst. Evol. Microbiol.">
        <title>The Global Catalogue of Microorganisms (GCM) 10K type strain sequencing project: providing services to taxonomists for standard genome sequencing and annotation.</title>
        <authorList>
            <consortium name="The Broad Institute Genomics Platform"/>
            <consortium name="The Broad Institute Genome Sequencing Center for Infectious Disease"/>
            <person name="Wu L."/>
            <person name="Ma J."/>
        </authorList>
    </citation>
    <scope>NUCLEOTIDE SEQUENCE [LARGE SCALE GENOMIC DNA]</scope>
    <source>
        <strain evidence="3">CGMCC 1.16031</strain>
    </source>
</reference>
<keyword evidence="1" id="KW-0472">Membrane</keyword>